<dbReference type="Gene3D" id="3.40.30.10">
    <property type="entry name" value="Glutaredoxin"/>
    <property type="match status" value="1"/>
</dbReference>
<name>A0ABQ0RGD9_GLUNI</name>
<dbReference type="PROSITE" id="PS51354">
    <property type="entry name" value="GLUTAREDOXIN_2"/>
    <property type="match status" value="1"/>
</dbReference>
<comment type="caution">
    <text evidence="2">The sequence shown here is derived from an EMBL/GenBank/DDBJ whole genome shotgun (WGS) entry which is preliminary data.</text>
</comment>
<dbReference type="Pfam" id="PF00462">
    <property type="entry name" value="Glutaredoxin"/>
    <property type="match status" value="1"/>
</dbReference>
<dbReference type="Proteomes" id="UP000316242">
    <property type="component" value="Unassembled WGS sequence"/>
</dbReference>
<dbReference type="InterPro" id="IPR011915">
    <property type="entry name" value="GlrX_actino"/>
</dbReference>
<dbReference type="InterPro" id="IPR017937">
    <property type="entry name" value="Thioredoxin_CS"/>
</dbReference>
<evidence type="ECO:0000259" key="1">
    <source>
        <dbReference type="Pfam" id="PF00462"/>
    </source>
</evidence>
<dbReference type="RefSeq" id="WP_420106890.1">
    <property type="nucleotide sequence ID" value="NZ_CP033081.2"/>
</dbReference>
<protein>
    <submittedName>
        <fullName evidence="2">NrdH-redoxin</fullName>
    </submittedName>
</protein>
<dbReference type="InterPro" id="IPR002109">
    <property type="entry name" value="Glutaredoxin"/>
</dbReference>
<sequence>MRAVTPTMSNELNLDQYVPAAGGVTMFTTSWCGYCRNLKRLMDQKGVAYTEVNIEEVEGTAEIVESFNNGNQTVPTLIFPDGTAATNPRIDEVVERVGA</sequence>
<dbReference type="EMBL" id="BJNE01000001">
    <property type="protein sequence ID" value="GEC10877.1"/>
    <property type="molecule type" value="Genomic_DNA"/>
</dbReference>
<organism evidence="2 3">
    <name type="scientific">Glutamicibacter nicotianae</name>
    <name type="common">Arthrobacter nicotianae</name>
    <dbReference type="NCBI Taxonomy" id="37929"/>
    <lineage>
        <taxon>Bacteria</taxon>
        <taxon>Bacillati</taxon>
        <taxon>Actinomycetota</taxon>
        <taxon>Actinomycetes</taxon>
        <taxon>Micrococcales</taxon>
        <taxon>Micrococcaceae</taxon>
        <taxon>Glutamicibacter</taxon>
    </lineage>
</organism>
<feature type="domain" description="Glutaredoxin" evidence="1">
    <location>
        <begin position="24"/>
        <end position="79"/>
    </location>
</feature>
<dbReference type="InterPro" id="IPR036249">
    <property type="entry name" value="Thioredoxin-like_sf"/>
</dbReference>
<accession>A0ABQ0RGD9</accession>
<reference evidence="2 3" key="1">
    <citation type="submission" date="2019-06" db="EMBL/GenBank/DDBJ databases">
        <title>Whole genome shotgun sequence of Glutamicibacter nicotianae NBRC 14234.</title>
        <authorList>
            <person name="Hosoyama A."/>
            <person name="Uohara A."/>
            <person name="Ohji S."/>
            <person name="Ichikawa N."/>
        </authorList>
    </citation>
    <scope>NUCLEOTIDE SEQUENCE [LARGE SCALE GENOMIC DNA]</scope>
    <source>
        <strain evidence="2 3">NBRC 14234</strain>
    </source>
</reference>
<proteinExistence type="predicted"/>
<dbReference type="PROSITE" id="PS00194">
    <property type="entry name" value="THIOREDOXIN_1"/>
    <property type="match status" value="1"/>
</dbReference>
<dbReference type="SUPFAM" id="SSF52833">
    <property type="entry name" value="Thioredoxin-like"/>
    <property type="match status" value="1"/>
</dbReference>
<keyword evidence="3" id="KW-1185">Reference proteome</keyword>
<dbReference type="CDD" id="cd02976">
    <property type="entry name" value="NrdH"/>
    <property type="match status" value="1"/>
</dbReference>
<dbReference type="InterPro" id="IPR051548">
    <property type="entry name" value="Grx-like_ET"/>
</dbReference>
<dbReference type="PANTHER" id="PTHR34386:SF1">
    <property type="entry name" value="GLUTAREDOXIN-LIKE PROTEIN NRDH"/>
    <property type="match status" value="1"/>
</dbReference>
<evidence type="ECO:0000313" key="3">
    <source>
        <dbReference type="Proteomes" id="UP000316242"/>
    </source>
</evidence>
<evidence type="ECO:0000313" key="2">
    <source>
        <dbReference type="EMBL" id="GEC10877.1"/>
    </source>
</evidence>
<gene>
    <name evidence="2" type="ORF">ANI01nite_00800</name>
</gene>
<dbReference type="PANTHER" id="PTHR34386">
    <property type="entry name" value="GLUTAREDOXIN"/>
    <property type="match status" value="1"/>
</dbReference>
<dbReference type="NCBIfam" id="TIGR02200">
    <property type="entry name" value="GlrX_actino"/>
    <property type="match status" value="1"/>
</dbReference>